<dbReference type="EMBL" id="LLZZ01000115">
    <property type="protein sequence ID" value="KTB04904.1"/>
    <property type="molecule type" value="Genomic_DNA"/>
</dbReference>
<dbReference type="GO" id="GO:0055085">
    <property type="term" value="P:transmembrane transport"/>
    <property type="evidence" value="ECO:0007669"/>
    <property type="project" value="InterPro"/>
</dbReference>
<evidence type="ECO:0000313" key="9">
    <source>
        <dbReference type="Proteomes" id="UP000054886"/>
    </source>
</evidence>
<dbReference type="VEuPathDB" id="FungiDB:GVI51_L03509"/>
<evidence type="ECO:0000256" key="4">
    <source>
        <dbReference type="ARBA" id="ARBA00023136"/>
    </source>
</evidence>
<sequence>MSITLGAVIWSSVKPIIKIYLIIGSGFLLARMGILTVEATKSISNIVLTLLLPCLSFNKIVANIEDQDIKMVGIICLSSVLIFGTGLFFAWVISKTMPVPKEWKGGILAGGMFPNISDLPIAYLQTMDQGFIFSEEEGEKGVANVIIFLAMFLICVFNLGGFRLIESDFKYNDVENAITESESIITNDSNETSTSVSYTSNIHTEKQSLDKARDNTNEKSNDSDRSKNNSESDLENESLDSSSAAGDLSLRTTSTSDDIDDINRSQGKSATRRRNHTPMPLREKNPRTISRVTLPLQHTRRNSVTASIRSTKSLQAQDMNDLIQIYSNVDQYGNDINADQSQNLGSLGNANTGKVITTENKTNAARTVLDRIRGSNLTRILTSDATVSRKDIEESGKSLPKWLHKKLPITKFIVFFLKNCLRPCSMAVIVALTIAFIPWVKALFVTTKHTPHIRQAPDRQPALSFIMDFTAYVGAASVPFGLILLGATLGRLKIGKLYPGFWRSAVVLVFLRQCIMPIFGVLWCDRLVKAGWVSWEKDKMLLFVIAISWALPTMTTLIYFTASYTPPELLEPIQMQCVSFFLMIQYPLMVVSLPFLVSYFLKVQMKV</sequence>
<feature type="compositionally biased region" description="Basic and acidic residues" evidence="5">
    <location>
        <begin position="203"/>
        <end position="230"/>
    </location>
</feature>
<dbReference type="VEuPathDB" id="FungiDB:B1J91_L03696g"/>
<feature type="transmembrane region" description="Helical" evidence="6">
    <location>
        <begin position="501"/>
        <end position="528"/>
    </location>
</feature>
<feature type="region of interest" description="Disordered" evidence="5">
    <location>
        <begin position="187"/>
        <end position="289"/>
    </location>
</feature>
<comment type="caution">
    <text evidence="7">The sequence shown here is derived from an EMBL/GenBank/DDBJ whole genome shotgun (WGS) entry which is preliminary data.</text>
</comment>
<evidence type="ECO:0000256" key="1">
    <source>
        <dbReference type="ARBA" id="ARBA00004141"/>
    </source>
</evidence>
<dbReference type="InterPro" id="IPR004776">
    <property type="entry name" value="Mem_transp_PIN-like"/>
</dbReference>
<gene>
    <name evidence="7" type="ORF">AO440_004591</name>
    <name evidence="8" type="ORF">AO440_004995</name>
</gene>
<feature type="transmembrane region" description="Helical" evidence="6">
    <location>
        <begin position="465"/>
        <end position="489"/>
    </location>
</feature>
<evidence type="ECO:0000256" key="2">
    <source>
        <dbReference type="ARBA" id="ARBA00022692"/>
    </source>
</evidence>
<evidence type="ECO:0000313" key="8">
    <source>
        <dbReference type="EMBL" id="KTB04904.1"/>
    </source>
</evidence>
<accession>A0A0W0CNJ3</accession>
<dbReference type="VEuPathDB" id="FungiDB:CAGL0L03696g"/>
<keyword evidence="3 6" id="KW-1133">Transmembrane helix</keyword>
<dbReference type="EMBL" id="LLZZ01000132">
    <property type="protein sequence ID" value="KTB01183.1"/>
    <property type="molecule type" value="Genomic_DNA"/>
</dbReference>
<dbReference type="GO" id="GO:0016020">
    <property type="term" value="C:membrane"/>
    <property type="evidence" value="ECO:0007669"/>
    <property type="project" value="UniProtKB-SubCell"/>
</dbReference>
<feature type="compositionally biased region" description="Low complexity" evidence="5">
    <location>
        <begin position="239"/>
        <end position="256"/>
    </location>
</feature>
<evidence type="ECO:0000256" key="6">
    <source>
        <dbReference type="SAM" id="Phobius"/>
    </source>
</evidence>
<evidence type="ECO:0000313" key="7">
    <source>
        <dbReference type="EMBL" id="KTB01183.1"/>
    </source>
</evidence>
<name>A0A0W0CNJ3_CANGB</name>
<evidence type="ECO:0000256" key="5">
    <source>
        <dbReference type="SAM" id="MobiDB-lite"/>
    </source>
</evidence>
<comment type="subcellular location">
    <subcellularLocation>
        <location evidence="1">Membrane</location>
        <topology evidence="1">Multi-pass membrane protein</topology>
    </subcellularLocation>
</comment>
<feature type="transmembrane region" description="Helical" evidence="6">
    <location>
        <begin position="105"/>
        <end position="124"/>
    </location>
</feature>
<dbReference type="Proteomes" id="UP000054886">
    <property type="component" value="Unassembled WGS sequence"/>
</dbReference>
<feature type="transmembrane region" description="Helical" evidence="6">
    <location>
        <begin position="145"/>
        <end position="165"/>
    </location>
</feature>
<feature type="compositionally biased region" description="Polar residues" evidence="5">
    <location>
        <begin position="187"/>
        <end position="202"/>
    </location>
</feature>
<reference evidence="7 9" key="1">
    <citation type="submission" date="2015-10" db="EMBL/GenBank/DDBJ databases">
        <title>Draft genomes sequences of Candida glabrata isolates 1A, 1B, 2A, 2B, 3A and 3B.</title>
        <authorList>
            <person name="Haavelsrud O.E."/>
            <person name="Gaustad P."/>
        </authorList>
    </citation>
    <scope>NUCLEOTIDE SEQUENCE [LARGE SCALE GENOMIC DNA]</scope>
    <source>
        <strain evidence="7">910700640</strain>
    </source>
</reference>
<feature type="transmembrane region" description="Helical" evidence="6">
    <location>
        <begin position="74"/>
        <end position="93"/>
    </location>
</feature>
<organism evidence="7 9">
    <name type="scientific">Candida glabrata</name>
    <name type="common">Yeast</name>
    <name type="synonym">Torulopsis glabrata</name>
    <dbReference type="NCBI Taxonomy" id="5478"/>
    <lineage>
        <taxon>Eukaryota</taxon>
        <taxon>Fungi</taxon>
        <taxon>Dikarya</taxon>
        <taxon>Ascomycota</taxon>
        <taxon>Saccharomycotina</taxon>
        <taxon>Saccharomycetes</taxon>
        <taxon>Saccharomycetales</taxon>
        <taxon>Saccharomycetaceae</taxon>
        <taxon>Nakaseomyces</taxon>
    </lineage>
</organism>
<keyword evidence="2 6" id="KW-0812">Transmembrane</keyword>
<keyword evidence="4 6" id="KW-0472">Membrane</keyword>
<feature type="transmembrane region" description="Helical" evidence="6">
    <location>
        <begin position="426"/>
        <end position="444"/>
    </location>
</feature>
<dbReference type="Pfam" id="PF03547">
    <property type="entry name" value="Mem_trans"/>
    <property type="match status" value="1"/>
</dbReference>
<feature type="transmembrane region" description="Helical" evidence="6">
    <location>
        <begin position="43"/>
        <end position="62"/>
    </location>
</feature>
<protein>
    <submittedName>
        <fullName evidence="7">Protein ECM3</fullName>
    </submittedName>
</protein>
<dbReference type="VEuPathDB" id="FungiDB:GWK60_L11539"/>
<dbReference type="AlphaFoldDB" id="A0A0W0CNJ3"/>
<feature type="transmembrane region" description="Helical" evidence="6">
    <location>
        <begin position="19"/>
        <end position="37"/>
    </location>
</feature>
<proteinExistence type="predicted"/>
<evidence type="ECO:0000256" key="3">
    <source>
        <dbReference type="ARBA" id="ARBA00022989"/>
    </source>
</evidence>
<dbReference type="PANTHER" id="PTHR31274">
    <property type="entry name" value="PROTEIN ECM3"/>
    <property type="match status" value="1"/>
</dbReference>
<dbReference type="InterPro" id="IPR040254">
    <property type="entry name" value="Ecm3-like"/>
</dbReference>
<feature type="transmembrane region" description="Helical" evidence="6">
    <location>
        <begin position="580"/>
        <end position="601"/>
    </location>
</feature>
<feature type="transmembrane region" description="Helical" evidence="6">
    <location>
        <begin position="540"/>
        <end position="560"/>
    </location>
</feature>
<dbReference type="PANTHER" id="PTHR31274:SF3">
    <property type="entry name" value="PROTEIN ECM3"/>
    <property type="match status" value="1"/>
</dbReference>